<reference evidence="3" key="1">
    <citation type="submission" date="2021-03" db="EMBL/GenBank/DDBJ databases">
        <authorList>
            <person name="Wang G."/>
        </authorList>
    </citation>
    <scope>NUCLEOTIDE SEQUENCE</scope>
    <source>
        <strain evidence="3">KCTC 12899</strain>
    </source>
</reference>
<dbReference type="Gene3D" id="2.130.10.130">
    <property type="entry name" value="Integrin alpha, N-terminal"/>
    <property type="match status" value="1"/>
</dbReference>
<dbReference type="PANTHER" id="PTHR46580">
    <property type="entry name" value="SENSOR KINASE-RELATED"/>
    <property type="match status" value="1"/>
</dbReference>
<feature type="signal peptide" evidence="2">
    <location>
        <begin position="1"/>
        <end position="26"/>
    </location>
</feature>
<dbReference type="SUPFAM" id="SSF69318">
    <property type="entry name" value="Integrin alpha N-terminal domain"/>
    <property type="match status" value="1"/>
</dbReference>
<gene>
    <name evidence="3" type="ORF">J3U88_21130</name>
</gene>
<accession>A0A8J7QN09</accession>
<dbReference type="InterPro" id="IPR013517">
    <property type="entry name" value="FG-GAP"/>
</dbReference>
<dbReference type="AlphaFoldDB" id="A0A8J7QN09"/>
<sequence>MRNLFVRSMVLTLASFLVLAGLTVSAQEPREGVVYWDEPPAATGPAAIGPAATGPAATGPSESFIQTRGVSQKLATCGDGNQEDGELCYSSSVALAPPGSSISGIDVGRLNGGSNVDFVVSQWLLDRMISSLGTGAGTFYNTQTRSMGDGPTDIKMGDFNNDGITDIMATNLHKDRVRIRWGHNNWQTWSFYKTGDGPRELVVGDLNGDGRDDFVTANTGDDTITVGVKRSGSGFRLTTLYVGAGNSTVALADMNNDGDLDILHDGAGRLRLRLNNGSGSFGSPTTLVTSPSGNTAFPSIATADVDGDGYRDIVANHGYNQMVLVRRTGSGGYRNPVFADLDTGALFKVQLHDMDDDGFVDIITNEGNTTMNIYLGNGNGSFSSGNVINTLNATDFEVADFNNDGFLDIIYTGTEARLLLANP</sequence>
<protein>
    <submittedName>
        <fullName evidence="3">VCBS repeat-containing protein</fullName>
    </submittedName>
</protein>
<evidence type="ECO:0000256" key="1">
    <source>
        <dbReference type="ARBA" id="ARBA00022729"/>
    </source>
</evidence>
<keyword evidence="4" id="KW-1185">Reference proteome</keyword>
<evidence type="ECO:0000313" key="4">
    <source>
        <dbReference type="Proteomes" id="UP000664417"/>
    </source>
</evidence>
<dbReference type="Proteomes" id="UP000664417">
    <property type="component" value="Unassembled WGS sequence"/>
</dbReference>
<evidence type="ECO:0000313" key="3">
    <source>
        <dbReference type="EMBL" id="MBO1320995.1"/>
    </source>
</evidence>
<dbReference type="EMBL" id="JAFREP010000021">
    <property type="protein sequence ID" value="MBO1320995.1"/>
    <property type="molecule type" value="Genomic_DNA"/>
</dbReference>
<evidence type="ECO:0000256" key="2">
    <source>
        <dbReference type="SAM" id="SignalP"/>
    </source>
</evidence>
<dbReference type="PANTHER" id="PTHR46580:SF4">
    <property type="entry name" value="ATP_GTP-BINDING PROTEIN"/>
    <property type="match status" value="1"/>
</dbReference>
<feature type="chain" id="PRO_5035232760" evidence="2">
    <location>
        <begin position="27"/>
        <end position="423"/>
    </location>
</feature>
<dbReference type="InterPro" id="IPR028994">
    <property type="entry name" value="Integrin_alpha_N"/>
</dbReference>
<dbReference type="Pfam" id="PF13517">
    <property type="entry name" value="FG-GAP_3"/>
    <property type="match status" value="3"/>
</dbReference>
<comment type="caution">
    <text evidence="3">The sequence shown here is derived from an EMBL/GenBank/DDBJ whole genome shotgun (WGS) entry which is preliminary data.</text>
</comment>
<organism evidence="3 4">
    <name type="scientific">Acanthopleuribacter pedis</name>
    <dbReference type="NCBI Taxonomy" id="442870"/>
    <lineage>
        <taxon>Bacteria</taxon>
        <taxon>Pseudomonadati</taxon>
        <taxon>Acidobacteriota</taxon>
        <taxon>Holophagae</taxon>
        <taxon>Acanthopleuribacterales</taxon>
        <taxon>Acanthopleuribacteraceae</taxon>
        <taxon>Acanthopleuribacter</taxon>
    </lineage>
</organism>
<keyword evidence="1 2" id="KW-0732">Signal</keyword>
<name>A0A8J7QN09_9BACT</name>
<proteinExistence type="predicted"/>
<dbReference type="RefSeq" id="WP_207860970.1">
    <property type="nucleotide sequence ID" value="NZ_JAFREP010000021.1"/>
</dbReference>